<name>A0AAD8MUF2_9APIA</name>
<gene>
    <name evidence="1" type="ORF">POM88_018103</name>
</gene>
<dbReference type="AlphaFoldDB" id="A0AAD8MUF2"/>
<dbReference type="EMBL" id="JAUIZM010000004">
    <property type="protein sequence ID" value="KAK1389925.1"/>
    <property type="molecule type" value="Genomic_DNA"/>
</dbReference>
<evidence type="ECO:0000313" key="2">
    <source>
        <dbReference type="Proteomes" id="UP001237642"/>
    </source>
</evidence>
<organism evidence="1 2">
    <name type="scientific">Heracleum sosnowskyi</name>
    <dbReference type="NCBI Taxonomy" id="360622"/>
    <lineage>
        <taxon>Eukaryota</taxon>
        <taxon>Viridiplantae</taxon>
        <taxon>Streptophyta</taxon>
        <taxon>Embryophyta</taxon>
        <taxon>Tracheophyta</taxon>
        <taxon>Spermatophyta</taxon>
        <taxon>Magnoliopsida</taxon>
        <taxon>eudicotyledons</taxon>
        <taxon>Gunneridae</taxon>
        <taxon>Pentapetalae</taxon>
        <taxon>asterids</taxon>
        <taxon>campanulids</taxon>
        <taxon>Apiales</taxon>
        <taxon>Apiaceae</taxon>
        <taxon>Apioideae</taxon>
        <taxon>apioid superclade</taxon>
        <taxon>Tordylieae</taxon>
        <taxon>Tordyliinae</taxon>
        <taxon>Heracleum</taxon>
    </lineage>
</organism>
<proteinExistence type="predicted"/>
<keyword evidence="2" id="KW-1185">Reference proteome</keyword>
<evidence type="ECO:0000313" key="1">
    <source>
        <dbReference type="EMBL" id="KAK1389925.1"/>
    </source>
</evidence>
<reference evidence="1" key="1">
    <citation type="submission" date="2023-02" db="EMBL/GenBank/DDBJ databases">
        <title>Genome of toxic invasive species Heracleum sosnowskyi carries increased number of genes despite the absence of recent whole-genome duplications.</title>
        <authorList>
            <person name="Schelkunov M."/>
            <person name="Shtratnikova V."/>
            <person name="Makarenko M."/>
            <person name="Klepikova A."/>
            <person name="Omelchenko D."/>
            <person name="Novikova G."/>
            <person name="Obukhova E."/>
            <person name="Bogdanov V."/>
            <person name="Penin A."/>
            <person name="Logacheva M."/>
        </authorList>
    </citation>
    <scope>NUCLEOTIDE SEQUENCE</scope>
    <source>
        <strain evidence="1">Hsosn_3</strain>
        <tissue evidence="1">Leaf</tissue>
    </source>
</reference>
<sequence>MRESTRQRVRELWGKSMEFGAKKSQEAEKSMEFGAKKAQEAETMGLFRSALRMREKFKGNSRMNRMLELGFFGNPNLPLENDQLLSEFGRPTYVLNLCNALVF</sequence>
<protein>
    <submittedName>
        <fullName evidence="1">Uncharacterized protein</fullName>
    </submittedName>
</protein>
<reference evidence="1" key="2">
    <citation type="submission" date="2023-05" db="EMBL/GenBank/DDBJ databases">
        <authorList>
            <person name="Schelkunov M.I."/>
        </authorList>
    </citation>
    <scope>NUCLEOTIDE SEQUENCE</scope>
    <source>
        <strain evidence="1">Hsosn_3</strain>
        <tissue evidence="1">Leaf</tissue>
    </source>
</reference>
<accession>A0AAD8MUF2</accession>
<comment type="caution">
    <text evidence="1">The sequence shown here is derived from an EMBL/GenBank/DDBJ whole genome shotgun (WGS) entry which is preliminary data.</text>
</comment>
<dbReference type="Proteomes" id="UP001237642">
    <property type="component" value="Unassembled WGS sequence"/>
</dbReference>